<evidence type="ECO:0000313" key="1">
    <source>
        <dbReference type="EMBL" id="EYB95713.1"/>
    </source>
</evidence>
<proteinExistence type="predicted"/>
<reference evidence="2" key="1">
    <citation type="journal article" date="2015" name="Nat. Genet.">
        <title>The genome and transcriptome of the zoonotic hookworm Ancylostoma ceylanicum identify infection-specific gene families.</title>
        <authorList>
            <person name="Schwarz E.M."/>
            <person name="Hu Y."/>
            <person name="Antoshechkin I."/>
            <person name="Miller M.M."/>
            <person name="Sternberg P.W."/>
            <person name="Aroian R.V."/>
        </authorList>
    </citation>
    <scope>NUCLEOTIDE SEQUENCE</scope>
    <source>
        <strain evidence="2">HY135</strain>
    </source>
</reference>
<gene>
    <name evidence="1" type="primary">Acey_s0156.g3105</name>
    <name evidence="1" type="ORF">Y032_0156g3105</name>
</gene>
<dbReference type="AlphaFoldDB" id="A0A016SY96"/>
<name>A0A016SY96_9BILA</name>
<keyword evidence="2" id="KW-1185">Reference proteome</keyword>
<organism evidence="1 2">
    <name type="scientific">Ancylostoma ceylanicum</name>
    <dbReference type="NCBI Taxonomy" id="53326"/>
    <lineage>
        <taxon>Eukaryota</taxon>
        <taxon>Metazoa</taxon>
        <taxon>Ecdysozoa</taxon>
        <taxon>Nematoda</taxon>
        <taxon>Chromadorea</taxon>
        <taxon>Rhabditida</taxon>
        <taxon>Rhabditina</taxon>
        <taxon>Rhabditomorpha</taxon>
        <taxon>Strongyloidea</taxon>
        <taxon>Ancylostomatidae</taxon>
        <taxon>Ancylostomatinae</taxon>
        <taxon>Ancylostoma</taxon>
    </lineage>
</organism>
<comment type="caution">
    <text evidence="1">The sequence shown here is derived from an EMBL/GenBank/DDBJ whole genome shotgun (WGS) entry which is preliminary data.</text>
</comment>
<dbReference type="EMBL" id="JARK01001492">
    <property type="protein sequence ID" value="EYB95713.1"/>
    <property type="molecule type" value="Genomic_DNA"/>
</dbReference>
<protein>
    <submittedName>
        <fullName evidence="1">Uncharacterized protein</fullName>
    </submittedName>
</protein>
<accession>A0A016SY96</accession>
<sequence length="116" mass="13317">MLSPHPSFRFRRDGAVAQSVYLFEKDYRYPEAVMGTVTISEVDHTTFLISNQHNTWVNKHTVRVDGGDHSMASTRTPGNRAARAGIVVVSRWSATSRRFSSQFDDLFTFFMFHNEK</sequence>
<evidence type="ECO:0000313" key="2">
    <source>
        <dbReference type="Proteomes" id="UP000024635"/>
    </source>
</evidence>
<dbReference type="Proteomes" id="UP000024635">
    <property type="component" value="Unassembled WGS sequence"/>
</dbReference>